<sequence>MSSEAPFLPTLPREHPCYDFPIDFRIKSIQYSNDMEYRTILEALCFYNVDNEPYMQYVFDFVWENTNDLPIFMDLYKSVAAGYLLSEDASLGLAILFSYDYLCDFYPLFREYMTNLGFDETTHPLQAKLKEAIDTHLNKSDR</sequence>
<dbReference type="EMBL" id="MN739540">
    <property type="protein sequence ID" value="QHT11975.1"/>
    <property type="molecule type" value="Genomic_DNA"/>
</dbReference>
<protein>
    <submittedName>
        <fullName evidence="1">Uncharacterized protein</fullName>
    </submittedName>
</protein>
<name>A0A6C0D8E9_9ZZZZ</name>
<accession>A0A6C0D8E9</accession>
<evidence type="ECO:0000313" key="1">
    <source>
        <dbReference type="EMBL" id="QHT11975.1"/>
    </source>
</evidence>
<organism evidence="1">
    <name type="scientific">viral metagenome</name>
    <dbReference type="NCBI Taxonomy" id="1070528"/>
    <lineage>
        <taxon>unclassified sequences</taxon>
        <taxon>metagenomes</taxon>
        <taxon>organismal metagenomes</taxon>
    </lineage>
</organism>
<proteinExistence type="predicted"/>
<reference evidence="1" key="1">
    <citation type="journal article" date="2020" name="Nature">
        <title>Giant virus diversity and host interactions through global metagenomics.</title>
        <authorList>
            <person name="Schulz F."/>
            <person name="Roux S."/>
            <person name="Paez-Espino D."/>
            <person name="Jungbluth S."/>
            <person name="Walsh D.A."/>
            <person name="Denef V.J."/>
            <person name="McMahon K.D."/>
            <person name="Konstantinidis K.T."/>
            <person name="Eloe-Fadrosh E.A."/>
            <person name="Kyrpides N.C."/>
            <person name="Woyke T."/>
        </authorList>
    </citation>
    <scope>NUCLEOTIDE SEQUENCE</scope>
    <source>
        <strain evidence="1">GVMAG-M-3300023174-124</strain>
    </source>
</reference>
<dbReference type="AlphaFoldDB" id="A0A6C0D8E9"/>